<evidence type="ECO:0000259" key="5">
    <source>
        <dbReference type="Pfam" id="PF02668"/>
    </source>
</evidence>
<keyword evidence="3" id="KW-0408">Iron</keyword>
<dbReference type="EMBL" id="CP114413">
    <property type="protein sequence ID" value="WAZ21814.1"/>
    <property type="molecule type" value="Genomic_DNA"/>
</dbReference>
<dbReference type="Pfam" id="PF02668">
    <property type="entry name" value="TauD"/>
    <property type="match status" value="1"/>
</dbReference>
<dbReference type="RefSeq" id="WP_269659452.1">
    <property type="nucleotide sequence ID" value="NZ_CP114413.1"/>
</dbReference>
<proteinExistence type="predicted"/>
<name>A0ABY7KFZ2_9ACTN</name>
<protein>
    <submittedName>
        <fullName evidence="6">TauD/TfdA family dioxygenase</fullName>
    </submittedName>
</protein>
<keyword evidence="2" id="KW-0560">Oxidoreductase</keyword>
<evidence type="ECO:0000313" key="6">
    <source>
        <dbReference type="EMBL" id="WAZ21814.1"/>
    </source>
</evidence>
<sequence>MTDEDPFAHVRFAVEPGLADSIAAADQDGVPDPRHTEFAERLRGYAADRLDRRPGCFVLTGLGGLSDAAARRFTVNASRMLGEVMPQDFSGALLREVKDRGLRLDGASARYSDTRQGGNLHTDGFHRPGRVPDYFTLFCLRQAALGGSLVMVHVQDVLTELRARPDVLDVLRRPFHFDTRADTPGAPRTVRRPVLDFADGSARVHYLREYVEAGHRQDGVAPLTPEQTGALDHLDGLLARADLHTLGRLRPGEMVFIDNRSVIHGRTPFEDGSAGRMMFRTWIAA</sequence>
<dbReference type="PANTHER" id="PTHR10696:SF56">
    <property type="entry name" value="TAUD_TFDA-LIKE DOMAIN-CONTAINING PROTEIN"/>
    <property type="match status" value="1"/>
</dbReference>
<evidence type="ECO:0000313" key="7">
    <source>
        <dbReference type="Proteomes" id="UP001164439"/>
    </source>
</evidence>
<accession>A0ABY7KFZ2</accession>
<keyword evidence="7" id="KW-1185">Reference proteome</keyword>
<dbReference type="InterPro" id="IPR042098">
    <property type="entry name" value="TauD-like_sf"/>
</dbReference>
<dbReference type="InterPro" id="IPR003819">
    <property type="entry name" value="TauD/TfdA-like"/>
</dbReference>
<evidence type="ECO:0000256" key="1">
    <source>
        <dbReference type="ARBA" id="ARBA00001954"/>
    </source>
</evidence>
<reference evidence="6" key="1">
    <citation type="submission" date="2022-12" db="EMBL/GenBank/DDBJ databases">
        <authorList>
            <person name="Ruckert C."/>
            <person name="Busche T."/>
            <person name="Kalinowski J."/>
            <person name="Wittmann C."/>
        </authorList>
    </citation>
    <scope>NUCLEOTIDE SEQUENCE</scope>
    <source>
        <strain evidence="6">DSM 40467</strain>
    </source>
</reference>
<dbReference type="GO" id="GO:0051213">
    <property type="term" value="F:dioxygenase activity"/>
    <property type="evidence" value="ECO:0007669"/>
    <property type="project" value="UniProtKB-KW"/>
</dbReference>
<evidence type="ECO:0000256" key="4">
    <source>
        <dbReference type="ARBA" id="ARBA00023194"/>
    </source>
</evidence>
<feature type="domain" description="TauD/TfdA-like" evidence="5">
    <location>
        <begin position="55"/>
        <end position="282"/>
    </location>
</feature>
<keyword evidence="4" id="KW-0045">Antibiotic biosynthesis</keyword>
<dbReference type="Proteomes" id="UP001164439">
    <property type="component" value="Chromosome"/>
</dbReference>
<comment type="cofactor">
    <cofactor evidence="1">
        <name>Fe(2+)</name>
        <dbReference type="ChEBI" id="CHEBI:29033"/>
    </cofactor>
</comment>
<organism evidence="6 7">
    <name type="scientific">Streptomyces cinnabarinus</name>
    <dbReference type="NCBI Taxonomy" id="67287"/>
    <lineage>
        <taxon>Bacteria</taxon>
        <taxon>Bacillati</taxon>
        <taxon>Actinomycetota</taxon>
        <taxon>Actinomycetes</taxon>
        <taxon>Kitasatosporales</taxon>
        <taxon>Streptomycetaceae</taxon>
        <taxon>Streptomyces</taxon>
    </lineage>
</organism>
<keyword evidence="6" id="KW-0223">Dioxygenase</keyword>
<dbReference type="Gene3D" id="3.60.130.10">
    <property type="entry name" value="Clavaminate synthase-like"/>
    <property type="match status" value="1"/>
</dbReference>
<dbReference type="InterPro" id="IPR050411">
    <property type="entry name" value="AlphaKG_dependent_hydroxylases"/>
</dbReference>
<evidence type="ECO:0000256" key="2">
    <source>
        <dbReference type="ARBA" id="ARBA00023002"/>
    </source>
</evidence>
<evidence type="ECO:0000256" key="3">
    <source>
        <dbReference type="ARBA" id="ARBA00023004"/>
    </source>
</evidence>
<dbReference type="PANTHER" id="PTHR10696">
    <property type="entry name" value="GAMMA-BUTYROBETAINE HYDROXYLASE-RELATED"/>
    <property type="match status" value="1"/>
</dbReference>
<dbReference type="SUPFAM" id="SSF51197">
    <property type="entry name" value="Clavaminate synthase-like"/>
    <property type="match status" value="1"/>
</dbReference>
<gene>
    <name evidence="6" type="ORF">STRCI_003013</name>
</gene>